<proteinExistence type="predicted"/>
<evidence type="ECO:0000256" key="1">
    <source>
        <dbReference type="ARBA" id="ARBA00022723"/>
    </source>
</evidence>
<dbReference type="PANTHER" id="PTHR43048">
    <property type="entry name" value="METHYLMALONYL-COA EPIMERASE"/>
    <property type="match status" value="1"/>
</dbReference>
<keyword evidence="1" id="KW-0479">Metal-binding</keyword>
<organism evidence="3 4">
    <name type="scientific">Haloplanus litoreus</name>
    <dbReference type="NCBI Taxonomy" id="767515"/>
    <lineage>
        <taxon>Archaea</taxon>
        <taxon>Methanobacteriati</taxon>
        <taxon>Methanobacteriota</taxon>
        <taxon>Stenosarchaea group</taxon>
        <taxon>Halobacteria</taxon>
        <taxon>Halobacteriales</taxon>
        <taxon>Haloferacaceae</taxon>
        <taxon>Haloplanus</taxon>
    </lineage>
</organism>
<evidence type="ECO:0000259" key="2">
    <source>
        <dbReference type="PROSITE" id="PS51819"/>
    </source>
</evidence>
<evidence type="ECO:0000313" key="4">
    <source>
        <dbReference type="Proteomes" id="UP001596434"/>
    </source>
</evidence>
<feature type="domain" description="VOC" evidence="2">
    <location>
        <begin position="6"/>
        <end position="132"/>
    </location>
</feature>
<gene>
    <name evidence="3" type="ORF">ACFQKE_12745</name>
</gene>
<dbReference type="InterPro" id="IPR037523">
    <property type="entry name" value="VOC_core"/>
</dbReference>
<name>A0ABD5ZZQ1_9EURY</name>
<dbReference type="Gene3D" id="3.10.180.10">
    <property type="entry name" value="2,3-Dihydroxybiphenyl 1,2-Dioxygenase, domain 1"/>
    <property type="match status" value="1"/>
</dbReference>
<reference evidence="3 4" key="1">
    <citation type="journal article" date="2019" name="Int. J. Syst. Evol. Microbiol.">
        <title>The Global Catalogue of Microorganisms (GCM) 10K type strain sequencing project: providing services to taxonomists for standard genome sequencing and annotation.</title>
        <authorList>
            <consortium name="The Broad Institute Genomics Platform"/>
            <consortium name="The Broad Institute Genome Sequencing Center for Infectious Disease"/>
            <person name="Wu L."/>
            <person name="Ma J."/>
        </authorList>
    </citation>
    <scope>NUCLEOTIDE SEQUENCE [LARGE SCALE GENOMIC DNA]</scope>
    <source>
        <strain evidence="3 4">GX21</strain>
    </source>
</reference>
<keyword evidence="4" id="KW-1185">Reference proteome</keyword>
<evidence type="ECO:0000313" key="3">
    <source>
        <dbReference type="EMBL" id="MFC7256152.1"/>
    </source>
</evidence>
<dbReference type="Proteomes" id="UP001596434">
    <property type="component" value="Unassembled WGS sequence"/>
</dbReference>
<dbReference type="InterPro" id="IPR051785">
    <property type="entry name" value="MMCE/EMCE_epimerase"/>
</dbReference>
<accession>A0ABD5ZZQ1</accession>
<sequence length="137" mass="14707">MVVPEKFSHVGLRTDDVDETVGFLDGHLGAEVVDRGTIARDDWECEVTVAVLSIADTEVFVVDPTPYEAAGVVESVQPGIAHYGFVVADADAAVADWIAADGRVLMEPFTLGDTRYAFCHGPDGARIEFVEHPSETS</sequence>
<dbReference type="RefSeq" id="WP_379704709.1">
    <property type="nucleotide sequence ID" value="NZ_JBHTAT010000001.1"/>
</dbReference>
<dbReference type="PANTHER" id="PTHR43048:SF6">
    <property type="entry name" value="BLR8189 PROTEIN"/>
    <property type="match status" value="1"/>
</dbReference>
<dbReference type="GO" id="GO:0046872">
    <property type="term" value="F:metal ion binding"/>
    <property type="evidence" value="ECO:0007669"/>
    <property type="project" value="UniProtKB-KW"/>
</dbReference>
<dbReference type="AlphaFoldDB" id="A0ABD5ZZQ1"/>
<dbReference type="Pfam" id="PF00903">
    <property type="entry name" value="Glyoxalase"/>
    <property type="match status" value="1"/>
</dbReference>
<comment type="caution">
    <text evidence="3">The sequence shown here is derived from an EMBL/GenBank/DDBJ whole genome shotgun (WGS) entry which is preliminary data.</text>
</comment>
<dbReference type="InterPro" id="IPR004360">
    <property type="entry name" value="Glyas_Fos-R_dOase_dom"/>
</dbReference>
<dbReference type="SUPFAM" id="SSF54593">
    <property type="entry name" value="Glyoxalase/Bleomycin resistance protein/Dihydroxybiphenyl dioxygenase"/>
    <property type="match status" value="1"/>
</dbReference>
<protein>
    <submittedName>
        <fullName evidence="3">VOC family protein</fullName>
    </submittedName>
</protein>
<dbReference type="GeneID" id="96954533"/>
<dbReference type="PROSITE" id="PS51819">
    <property type="entry name" value="VOC"/>
    <property type="match status" value="1"/>
</dbReference>
<dbReference type="InterPro" id="IPR029068">
    <property type="entry name" value="Glyas_Bleomycin-R_OHBP_Dase"/>
</dbReference>
<dbReference type="EMBL" id="JBHTAT010000001">
    <property type="protein sequence ID" value="MFC7256152.1"/>
    <property type="molecule type" value="Genomic_DNA"/>
</dbReference>